<dbReference type="Gene3D" id="3.50.50.60">
    <property type="entry name" value="FAD/NAD(P)-binding domain"/>
    <property type="match status" value="1"/>
</dbReference>
<dbReference type="Proteomes" id="UP000076959">
    <property type="component" value="Unassembled WGS sequence"/>
</dbReference>
<dbReference type="OrthoDB" id="7279140at2"/>
<dbReference type="PRINTS" id="PR00411">
    <property type="entry name" value="PNDRDTASEI"/>
</dbReference>
<dbReference type="PANTHER" id="PTHR43539">
    <property type="entry name" value="FLAVIN-BINDING MONOOXYGENASE-LIKE PROTEIN (AFU_ORTHOLOGUE AFUA_4G09220)"/>
    <property type="match status" value="1"/>
</dbReference>
<comment type="caution">
    <text evidence="3">The sequence shown here is derived from an EMBL/GenBank/DDBJ whole genome shotgun (WGS) entry which is preliminary data.</text>
</comment>
<dbReference type="PRINTS" id="PR00368">
    <property type="entry name" value="FADPNR"/>
</dbReference>
<dbReference type="InterPro" id="IPR036188">
    <property type="entry name" value="FAD/NAD-bd_sf"/>
</dbReference>
<feature type="domain" description="FAD/NAD(P)-binding" evidence="2">
    <location>
        <begin position="5"/>
        <end position="204"/>
    </location>
</feature>
<dbReference type="PANTHER" id="PTHR43539:SF91">
    <property type="entry name" value="FAD-DEPENDENT URATE HYDROXYLASE"/>
    <property type="match status" value="1"/>
</dbReference>
<dbReference type="InterPro" id="IPR050982">
    <property type="entry name" value="Auxin_biosynth/cation_transpt"/>
</dbReference>
<dbReference type="SUPFAM" id="SSF51905">
    <property type="entry name" value="FAD/NAD(P)-binding domain"/>
    <property type="match status" value="1"/>
</dbReference>
<dbReference type="Pfam" id="PF07992">
    <property type="entry name" value="Pyr_redox_2"/>
    <property type="match status" value="1"/>
</dbReference>
<keyword evidence="1" id="KW-0560">Oxidoreductase</keyword>
<dbReference type="GO" id="GO:0050660">
    <property type="term" value="F:flavin adenine dinucleotide binding"/>
    <property type="evidence" value="ECO:0007669"/>
    <property type="project" value="TreeGrafter"/>
</dbReference>
<dbReference type="RefSeq" id="WP_063700750.1">
    <property type="nucleotide sequence ID" value="NZ_LUUB01000056.1"/>
</dbReference>
<keyword evidence="4" id="KW-1185">Reference proteome</keyword>
<dbReference type="EMBL" id="LUUB01000056">
    <property type="protein sequence ID" value="OAF09284.1"/>
    <property type="molecule type" value="Genomic_DNA"/>
</dbReference>
<protein>
    <recommendedName>
        <fullName evidence="2">FAD/NAD(P)-binding domain-containing protein</fullName>
    </recommendedName>
</protein>
<evidence type="ECO:0000259" key="2">
    <source>
        <dbReference type="Pfam" id="PF07992"/>
    </source>
</evidence>
<dbReference type="GO" id="GO:0004497">
    <property type="term" value="F:monooxygenase activity"/>
    <property type="evidence" value="ECO:0007669"/>
    <property type="project" value="TreeGrafter"/>
</dbReference>
<evidence type="ECO:0000313" key="3">
    <source>
        <dbReference type="EMBL" id="OAF09284.1"/>
    </source>
</evidence>
<dbReference type="STRING" id="1505087.AYJ54_13540"/>
<evidence type="ECO:0000313" key="4">
    <source>
        <dbReference type="Proteomes" id="UP000076959"/>
    </source>
</evidence>
<proteinExistence type="predicted"/>
<accession>A0A176YSH6</accession>
<dbReference type="AlphaFoldDB" id="A0A176YSH6"/>
<name>A0A176YSH6_9BRAD</name>
<evidence type="ECO:0000256" key="1">
    <source>
        <dbReference type="ARBA" id="ARBA00023002"/>
    </source>
</evidence>
<dbReference type="InterPro" id="IPR023753">
    <property type="entry name" value="FAD/NAD-binding_dom"/>
</dbReference>
<reference evidence="3 4" key="1">
    <citation type="submission" date="2016-03" db="EMBL/GenBank/DDBJ databases">
        <title>Draft Genome Sequence of the Strain BR 10245 (Bradyrhizobium sp.) isolated from nodules of Centrolobium paraense.</title>
        <authorList>
            <person name="Simoes-Araujo J.L.Sr."/>
            <person name="Barauna A.C."/>
            <person name="Silva K."/>
            <person name="Zilli J.E."/>
        </authorList>
    </citation>
    <scope>NUCLEOTIDE SEQUENCE [LARGE SCALE GENOMIC DNA]</scope>
    <source>
        <strain evidence="3 4">BR 10245</strain>
    </source>
</reference>
<organism evidence="3 4">
    <name type="scientific">Bradyrhizobium centrolobii</name>
    <dbReference type="NCBI Taxonomy" id="1505087"/>
    <lineage>
        <taxon>Bacteria</taxon>
        <taxon>Pseudomonadati</taxon>
        <taxon>Pseudomonadota</taxon>
        <taxon>Alphaproteobacteria</taxon>
        <taxon>Hyphomicrobiales</taxon>
        <taxon>Nitrobacteraceae</taxon>
        <taxon>Bradyrhizobium</taxon>
    </lineage>
</organism>
<sequence>MSQTDVAIVGAGPYGLASTVALRRAGFSVKVFGDPLLFWRSQTPKGMLLRSPYEGSSIGDWSGPLTLEAFDAGRDHPVSRPVTADEFIEYGLWFQRRAAPDLDRREIRSVERAGDRFRLVAQDGEEFEAARVVVAAGVGALAWRPPQFDSLDSSLVSHSLDHDDLGKFVGQRVTVVGRGQSALESAALLHEAGSEVDVLVRAPLVRWLHKRPWLHERWPVKQMLYAPPDVGPAGVSHLVAHPRAFCALPRRTQDRLGPRVIRAAGANWLIPRLADVPIRLNTEVREACSMGDGVRLVLNDGTESIVDHVLLATGYQVDLSRYSFLSPSVLAGINTVGGWPRLSRGFETSVPGLHIVGAPAAWSHGPLLRFVAGSGYASRTLVKGLQR</sequence>
<gene>
    <name evidence="3" type="ORF">AYJ54_13540</name>
</gene>